<dbReference type="EMBL" id="JBBUKT010000008">
    <property type="protein sequence ID" value="MEK7952682.1"/>
    <property type="molecule type" value="Genomic_DNA"/>
</dbReference>
<organism evidence="1 2">
    <name type="scientific">Luteolibacter soli</name>
    <dbReference type="NCBI Taxonomy" id="3135280"/>
    <lineage>
        <taxon>Bacteria</taxon>
        <taxon>Pseudomonadati</taxon>
        <taxon>Verrucomicrobiota</taxon>
        <taxon>Verrucomicrobiia</taxon>
        <taxon>Verrucomicrobiales</taxon>
        <taxon>Verrucomicrobiaceae</taxon>
        <taxon>Luteolibacter</taxon>
    </lineage>
</organism>
<keyword evidence="2" id="KW-1185">Reference proteome</keyword>
<protein>
    <submittedName>
        <fullName evidence="1">Uncharacterized protein</fullName>
    </submittedName>
</protein>
<comment type="caution">
    <text evidence="1">The sequence shown here is derived from an EMBL/GenBank/DDBJ whole genome shotgun (WGS) entry which is preliminary data.</text>
</comment>
<proteinExistence type="predicted"/>
<dbReference type="RefSeq" id="WP_341406438.1">
    <property type="nucleotide sequence ID" value="NZ_JBBUKT010000008.1"/>
</dbReference>
<accession>A0ABU9B093</accession>
<gene>
    <name evidence="1" type="ORF">WKV53_19365</name>
</gene>
<dbReference type="Proteomes" id="UP001371305">
    <property type="component" value="Unassembled WGS sequence"/>
</dbReference>
<sequence>MRLQQDQLWKKGAEFIRITRLERFEVAYKTMADLSTKEGEHQVLPKKEFCRLIRGAKLVEPEDQ</sequence>
<name>A0ABU9B093_9BACT</name>
<evidence type="ECO:0000313" key="1">
    <source>
        <dbReference type="EMBL" id="MEK7952682.1"/>
    </source>
</evidence>
<reference evidence="1 2" key="1">
    <citation type="submission" date="2024-04" db="EMBL/GenBank/DDBJ databases">
        <title>Luteolibacter sp. isolated from soil.</title>
        <authorList>
            <person name="An J."/>
        </authorList>
    </citation>
    <scope>NUCLEOTIDE SEQUENCE [LARGE SCALE GENOMIC DNA]</scope>
    <source>
        <strain evidence="1 2">Y139</strain>
    </source>
</reference>
<evidence type="ECO:0000313" key="2">
    <source>
        <dbReference type="Proteomes" id="UP001371305"/>
    </source>
</evidence>